<sequence length="65" mass="7098">MPILAGCDQTNNLRPFFALPGMDNTPSHHLLLQTSRIICSPNPSRRIPPCCCPVQSTYSLLSGES</sequence>
<dbReference type="VEuPathDB" id="FungiDB:I7I52_03609"/>
<reference evidence="1 2" key="1">
    <citation type="submission" date="2021-01" db="EMBL/GenBank/DDBJ databases">
        <title>Chromosome-level genome assembly of a human fungal pathogen reveals clustering of transcriptionally co-regulated genes.</title>
        <authorList>
            <person name="Voorhies M."/>
            <person name="Cohen S."/>
            <person name="Shea T.P."/>
            <person name="Petrus S."/>
            <person name="Munoz J.F."/>
            <person name="Poplawski S."/>
            <person name="Goldman W.E."/>
            <person name="Michael T."/>
            <person name="Cuomo C.A."/>
            <person name="Sil A."/>
            <person name="Beyhan S."/>
        </authorList>
    </citation>
    <scope>NUCLEOTIDE SEQUENCE [LARGE SCALE GENOMIC DNA]</scope>
    <source>
        <strain evidence="1 2">G184AR</strain>
    </source>
</reference>
<accession>A0A8H7ZC75</accession>
<proteinExistence type="predicted"/>
<name>A0A8H7ZC75_AJECA</name>
<protein>
    <submittedName>
        <fullName evidence="1">Uncharacterized protein</fullName>
    </submittedName>
</protein>
<organism evidence="1 2">
    <name type="scientific">Ajellomyces capsulatus</name>
    <name type="common">Darling's disease fungus</name>
    <name type="synonym">Histoplasma capsulatum</name>
    <dbReference type="NCBI Taxonomy" id="5037"/>
    <lineage>
        <taxon>Eukaryota</taxon>
        <taxon>Fungi</taxon>
        <taxon>Dikarya</taxon>
        <taxon>Ascomycota</taxon>
        <taxon>Pezizomycotina</taxon>
        <taxon>Eurotiomycetes</taxon>
        <taxon>Eurotiomycetidae</taxon>
        <taxon>Onygenales</taxon>
        <taxon>Ajellomycetaceae</taxon>
        <taxon>Histoplasma</taxon>
    </lineage>
</organism>
<comment type="caution">
    <text evidence="1">The sequence shown here is derived from an EMBL/GenBank/DDBJ whole genome shotgun (WGS) entry which is preliminary data.</text>
</comment>
<evidence type="ECO:0000313" key="2">
    <source>
        <dbReference type="Proteomes" id="UP000670092"/>
    </source>
</evidence>
<dbReference type="AlphaFoldDB" id="A0A8H7ZC75"/>
<dbReference type="EMBL" id="JAEVHI010000001">
    <property type="protein sequence ID" value="KAG5305068.1"/>
    <property type="molecule type" value="Genomic_DNA"/>
</dbReference>
<evidence type="ECO:0000313" key="1">
    <source>
        <dbReference type="EMBL" id="KAG5305068.1"/>
    </source>
</evidence>
<dbReference type="Proteomes" id="UP000670092">
    <property type="component" value="Unassembled WGS sequence"/>
</dbReference>
<gene>
    <name evidence="1" type="ORF">I7I52_03609</name>
</gene>